<sequence length="475" mass="55013">MEMEGASERVSGEREPEEDLRRQSQSSDKTVSITDSIEDIPDEPVATIDVDISTEDGSSGRSTSRSIYEGESLEWTKRFHNLIDEAPLVQSTVITNAQFQNELYNTEKGKECCEWVDNELLVEGQKFVRRHFFAVLLAHFIGVAFLLTVRPIQSLLLRTSALHRKENTLKRYVKLITFLKRFYESPNIASTVVSSNGKGDATDCQSEISFIRNLQVKSSRNFKIYVPPPWEDLKLSGEEQQIYHAVQEDTSQLTDICSSSKDMPKIFFTVNPDVPISQYDLVIIQFALFGLIAQFPRLFGIYEKCDRDGKCKGIDGFIHLWAVLGRIFGIEDKFNLCIGRNYDAETNRLIFRQVLLLSLKSINESAIRLWRAMTAGSSRYFFFFRTKAMMLFMCKDIAQLENCKHLRSIMRPAETFCYYFYKFLIDWLLWVPPFRMILNSSLRLSIRVCQYFMKRSKKLETQWEDPTVCVIDPKV</sequence>
<feature type="region of interest" description="Disordered" evidence="1">
    <location>
        <begin position="1"/>
        <end position="66"/>
    </location>
</feature>
<name>A0ABP1PPH6_9HEXA</name>
<comment type="caution">
    <text evidence="3">The sequence shown here is derived from an EMBL/GenBank/DDBJ whole genome shotgun (WGS) entry which is preliminary data.</text>
</comment>
<feature type="compositionally biased region" description="Basic and acidic residues" evidence="1">
    <location>
        <begin position="1"/>
        <end position="22"/>
    </location>
</feature>
<gene>
    <name evidence="3" type="ORF">ODALV1_LOCUS1656</name>
</gene>
<keyword evidence="2" id="KW-1133">Transmembrane helix</keyword>
<feature type="compositionally biased region" description="Polar residues" evidence="1">
    <location>
        <begin position="55"/>
        <end position="66"/>
    </location>
</feature>
<protein>
    <submittedName>
        <fullName evidence="3">Uncharacterized protein</fullName>
    </submittedName>
</protein>
<keyword evidence="2" id="KW-0812">Transmembrane</keyword>
<evidence type="ECO:0000256" key="2">
    <source>
        <dbReference type="SAM" id="Phobius"/>
    </source>
</evidence>
<keyword evidence="4" id="KW-1185">Reference proteome</keyword>
<organism evidence="3 4">
    <name type="scientific">Orchesella dallaii</name>
    <dbReference type="NCBI Taxonomy" id="48710"/>
    <lineage>
        <taxon>Eukaryota</taxon>
        <taxon>Metazoa</taxon>
        <taxon>Ecdysozoa</taxon>
        <taxon>Arthropoda</taxon>
        <taxon>Hexapoda</taxon>
        <taxon>Collembola</taxon>
        <taxon>Entomobryomorpha</taxon>
        <taxon>Entomobryoidea</taxon>
        <taxon>Orchesellidae</taxon>
        <taxon>Orchesellinae</taxon>
        <taxon>Orchesella</taxon>
    </lineage>
</organism>
<feature type="transmembrane region" description="Helical" evidence="2">
    <location>
        <begin position="132"/>
        <end position="149"/>
    </location>
</feature>
<accession>A0ABP1PPH6</accession>
<dbReference type="Proteomes" id="UP001642540">
    <property type="component" value="Unassembled WGS sequence"/>
</dbReference>
<dbReference type="PANTHER" id="PTHR37159">
    <property type="entry name" value="GH11867P"/>
    <property type="match status" value="1"/>
</dbReference>
<feature type="compositionally biased region" description="Polar residues" evidence="1">
    <location>
        <begin position="23"/>
        <end position="35"/>
    </location>
</feature>
<evidence type="ECO:0000256" key="1">
    <source>
        <dbReference type="SAM" id="MobiDB-lite"/>
    </source>
</evidence>
<proteinExistence type="predicted"/>
<reference evidence="3 4" key="1">
    <citation type="submission" date="2024-08" db="EMBL/GenBank/DDBJ databases">
        <authorList>
            <person name="Cucini C."/>
            <person name="Frati F."/>
        </authorList>
    </citation>
    <scope>NUCLEOTIDE SEQUENCE [LARGE SCALE GENOMIC DNA]</scope>
</reference>
<evidence type="ECO:0000313" key="3">
    <source>
        <dbReference type="EMBL" id="CAL8071304.1"/>
    </source>
</evidence>
<dbReference type="PANTHER" id="PTHR37159:SF1">
    <property type="entry name" value="GH11867P"/>
    <property type="match status" value="1"/>
</dbReference>
<dbReference type="EMBL" id="CAXLJM020000005">
    <property type="protein sequence ID" value="CAL8071304.1"/>
    <property type="molecule type" value="Genomic_DNA"/>
</dbReference>
<evidence type="ECO:0000313" key="4">
    <source>
        <dbReference type="Proteomes" id="UP001642540"/>
    </source>
</evidence>
<keyword evidence="2" id="KW-0472">Membrane</keyword>